<dbReference type="EMBL" id="PQIB02000008">
    <property type="protein sequence ID" value="RLN03511.1"/>
    <property type="molecule type" value="Genomic_DNA"/>
</dbReference>
<evidence type="ECO:0000313" key="2">
    <source>
        <dbReference type="EMBL" id="RLN03511.1"/>
    </source>
</evidence>
<protein>
    <submittedName>
        <fullName evidence="2">Uncharacterized protein</fullName>
    </submittedName>
</protein>
<feature type="compositionally biased region" description="Low complexity" evidence="1">
    <location>
        <begin position="19"/>
        <end position="35"/>
    </location>
</feature>
<keyword evidence="3" id="KW-1185">Reference proteome</keyword>
<dbReference type="Proteomes" id="UP000275267">
    <property type="component" value="Unassembled WGS sequence"/>
</dbReference>
<evidence type="ECO:0000256" key="1">
    <source>
        <dbReference type="SAM" id="MobiDB-lite"/>
    </source>
</evidence>
<feature type="compositionally biased region" description="Basic and acidic residues" evidence="1">
    <location>
        <begin position="7"/>
        <end position="18"/>
    </location>
</feature>
<name>A0A3L6RHL6_PANMI</name>
<gene>
    <name evidence="2" type="ORF">C2845_PM13G07520</name>
</gene>
<organism evidence="2 3">
    <name type="scientific">Panicum miliaceum</name>
    <name type="common">Proso millet</name>
    <name type="synonym">Broomcorn millet</name>
    <dbReference type="NCBI Taxonomy" id="4540"/>
    <lineage>
        <taxon>Eukaryota</taxon>
        <taxon>Viridiplantae</taxon>
        <taxon>Streptophyta</taxon>
        <taxon>Embryophyta</taxon>
        <taxon>Tracheophyta</taxon>
        <taxon>Spermatophyta</taxon>
        <taxon>Magnoliopsida</taxon>
        <taxon>Liliopsida</taxon>
        <taxon>Poales</taxon>
        <taxon>Poaceae</taxon>
        <taxon>PACMAD clade</taxon>
        <taxon>Panicoideae</taxon>
        <taxon>Panicodae</taxon>
        <taxon>Paniceae</taxon>
        <taxon>Panicinae</taxon>
        <taxon>Panicum</taxon>
        <taxon>Panicum sect. Panicum</taxon>
    </lineage>
</organism>
<accession>A0A3L6RHL6</accession>
<evidence type="ECO:0000313" key="3">
    <source>
        <dbReference type="Proteomes" id="UP000275267"/>
    </source>
</evidence>
<feature type="region of interest" description="Disordered" evidence="1">
    <location>
        <begin position="1"/>
        <end position="54"/>
    </location>
</feature>
<comment type="caution">
    <text evidence="2">The sequence shown here is derived from an EMBL/GenBank/DDBJ whole genome shotgun (WGS) entry which is preliminary data.</text>
</comment>
<dbReference type="AlphaFoldDB" id="A0A3L6RHL6"/>
<reference evidence="3" key="1">
    <citation type="journal article" date="2019" name="Nat. Commun.">
        <title>The genome of broomcorn millet.</title>
        <authorList>
            <person name="Zou C."/>
            <person name="Miki D."/>
            <person name="Li D."/>
            <person name="Tang Q."/>
            <person name="Xiao L."/>
            <person name="Rajput S."/>
            <person name="Deng P."/>
            <person name="Jia W."/>
            <person name="Huang R."/>
            <person name="Zhang M."/>
            <person name="Sun Y."/>
            <person name="Hu J."/>
            <person name="Fu X."/>
            <person name="Schnable P.S."/>
            <person name="Li F."/>
            <person name="Zhang H."/>
            <person name="Feng B."/>
            <person name="Zhu X."/>
            <person name="Liu R."/>
            <person name="Schnable J.C."/>
            <person name="Zhu J.-K."/>
            <person name="Zhang H."/>
        </authorList>
    </citation>
    <scope>NUCLEOTIDE SEQUENCE [LARGE SCALE GENOMIC DNA]</scope>
</reference>
<proteinExistence type="predicted"/>
<sequence length="97" mass="10321">MASRSPRMRDVVDVHRGDASTSNSAPTNASAPQSSWSAATIGASATTPKTEGHDPRADFASIFLELTGELVEVTASFEVRIIVRDQVEMSLGLICDE</sequence>